<sequence length="557" mass="62719">MPKATCMSGMSFALAGTFEHGWEFDSLRRWITLRGGSIEKRLTPDTTHLIVHSSAINEKPRAQIIDQALRRPHIIIITDVWMEKFLDSNSPPGGRKNIAAEYDVRQMIQVDQTPGKSPKAPGKSPKAPGRYPKAQQTAQKQGTKAQIAAKMQREAEKLERQNQKDGPKPRKKRSRSSLINELDDHVSKYVTALDRRRKPKTRTGLMADAKKFQHGKRVAKQELLSDGYHLFTDYEGFVYEIDLTRVQKDFNINQKLTIRIYESDQEPTNYAVTKLLTGFYVDKPKSEAIVNTGAAFAAAFAGFKRVFKEHTGRDWDNRMNFFTRRSRPALEHSNSGRKMDFVTQSPNGKVITPEQKESFLQSPFSWRAPYEGSVGVTTPFFPGATDAVVGAENAAAAAETIDVRSYAEVHENGPGDCTRDGAGIFEFGRGQSDNASRQTHSTIMENHSHALATTKIRSLFGSENHKDQTRQTRETRGNSEAVTVYDEGVLASVDKSVRPMLTIPQQPTWYETSFRNPRTQMEQHLSSMASLQKRIKTNIDNGGRSGRWLRQGPSYSF</sequence>
<dbReference type="InterPro" id="IPR036420">
    <property type="entry name" value="BRCT_dom_sf"/>
</dbReference>
<dbReference type="Gene3D" id="3.40.50.10190">
    <property type="entry name" value="BRCT domain"/>
    <property type="match status" value="1"/>
</dbReference>
<keyword evidence="4" id="KW-1185">Reference proteome</keyword>
<proteinExistence type="predicted"/>
<dbReference type="InterPro" id="IPR036930">
    <property type="entry name" value="WGR_dom_sf"/>
</dbReference>
<name>A0A2K1QMM2_9PEZI</name>
<gene>
    <name evidence="3" type="ORF">CAC42_122</name>
</gene>
<feature type="region of interest" description="Disordered" evidence="1">
    <location>
        <begin position="108"/>
        <end position="181"/>
    </location>
</feature>
<accession>A0A2K1QMM2</accession>
<protein>
    <recommendedName>
        <fullName evidence="2">BRCT domain-containing protein</fullName>
    </recommendedName>
</protein>
<dbReference type="EMBL" id="NKHZ01000057">
    <property type="protein sequence ID" value="PNS16388.1"/>
    <property type="molecule type" value="Genomic_DNA"/>
</dbReference>
<feature type="compositionally biased region" description="Low complexity" evidence="1">
    <location>
        <begin position="114"/>
        <end position="150"/>
    </location>
</feature>
<evidence type="ECO:0000313" key="4">
    <source>
        <dbReference type="Proteomes" id="UP000243797"/>
    </source>
</evidence>
<dbReference type="Pfam" id="PF00533">
    <property type="entry name" value="BRCT"/>
    <property type="match status" value="1"/>
</dbReference>
<dbReference type="SUPFAM" id="SSF142921">
    <property type="entry name" value="WGR domain-like"/>
    <property type="match status" value="1"/>
</dbReference>
<feature type="domain" description="BRCT" evidence="2">
    <location>
        <begin position="2"/>
        <end position="90"/>
    </location>
</feature>
<dbReference type="STRING" id="2082308.A0A2K1QMM2"/>
<dbReference type="OrthoDB" id="342264at2759"/>
<feature type="compositionally biased region" description="Basic and acidic residues" evidence="1">
    <location>
        <begin position="151"/>
        <end position="168"/>
    </location>
</feature>
<dbReference type="SUPFAM" id="SSF52113">
    <property type="entry name" value="BRCT domain"/>
    <property type="match status" value="1"/>
</dbReference>
<dbReference type="Proteomes" id="UP000243797">
    <property type="component" value="Unassembled WGS sequence"/>
</dbReference>
<dbReference type="InParanoid" id="A0A2K1QMM2"/>
<dbReference type="PROSITE" id="PS50172">
    <property type="entry name" value="BRCT"/>
    <property type="match status" value="1"/>
</dbReference>
<evidence type="ECO:0000256" key="1">
    <source>
        <dbReference type="SAM" id="MobiDB-lite"/>
    </source>
</evidence>
<evidence type="ECO:0000259" key="2">
    <source>
        <dbReference type="PROSITE" id="PS50172"/>
    </source>
</evidence>
<organism evidence="3 4">
    <name type="scientific">Sphaceloma murrayae</name>
    <dbReference type="NCBI Taxonomy" id="2082308"/>
    <lineage>
        <taxon>Eukaryota</taxon>
        <taxon>Fungi</taxon>
        <taxon>Dikarya</taxon>
        <taxon>Ascomycota</taxon>
        <taxon>Pezizomycotina</taxon>
        <taxon>Dothideomycetes</taxon>
        <taxon>Dothideomycetidae</taxon>
        <taxon>Myriangiales</taxon>
        <taxon>Elsinoaceae</taxon>
        <taxon>Sphaceloma</taxon>
    </lineage>
</organism>
<evidence type="ECO:0000313" key="3">
    <source>
        <dbReference type="EMBL" id="PNS16388.1"/>
    </source>
</evidence>
<dbReference type="AlphaFoldDB" id="A0A2K1QMM2"/>
<dbReference type="InterPro" id="IPR001357">
    <property type="entry name" value="BRCT_dom"/>
</dbReference>
<reference evidence="3 4" key="1">
    <citation type="submission" date="2017-06" db="EMBL/GenBank/DDBJ databases">
        <title>Draft genome sequence of a variant of Elsinoe murrayae.</title>
        <authorList>
            <person name="Cheng Q."/>
        </authorList>
    </citation>
    <scope>NUCLEOTIDE SEQUENCE [LARGE SCALE GENOMIC DNA]</scope>
    <source>
        <strain evidence="3 4">CQ-2017a</strain>
    </source>
</reference>
<comment type="caution">
    <text evidence="3">The sequence shown here is derived from an EMBL/GenBank/DDBJ whole genome shotgun (WGS) entry which is preliminary data.</text>
</comment>